<name>A0ABN8RXZ5_9CNID</name>
<feature type="domain" description="Fibrinogen C-terminal" evidence="4">
    <location>
        <begin position="590"/>
        <end position="807"/>
    </location>
</feature>
<keyword evidence="6" id="KW-1185">Reference proteome</keyword>
<protein>
    <submittedName>
        <fullName evidence="5">Uncharacterized protein</fullName>
    </submittedName>
</protein>
<evidence type="ECO:0000259" key="4">
    <source>
        <dbReference type="PROSITE" id="PS51406"/>
    </source>
</evidence>
<dbReference type="CDD" id="cd00054">
    <property type="entry name" value="EGF_CA"/>
    <property type="match status" value="1"/>
</dbReference>
<feature type="disulfide bond" evidence="2">
    <location>
        <begin position="548"/>
        <end position="557"/>
    </location>
</feature>
<keyword evidence="1 2" id="KW-1015">Disulfide bond</keyword>
<organism evidence="5 6">
    <name type="scientific">Porites lobata</name>
    <dbReference type="NCBI Taxonomy" id="104759"/>
    <lineage>
        <taxon>Eukaryota</taxon>
        <taxon>Metazoa</taxon>
        <taxon>Cnidaria</taxon>
        <taxon>Anthozoa</taxon>
        <taxon>Hexacorallia</taxon>
        <taxon>Scleractinia</taxon>
        <taxon>Fungiina</taxon>
        <taxon>Poritidae</taxon>
        <taxon>Porites</taxon>
    </lineage>
</organism>
<dbReference type="PROSITE" id="PS51406">
    <property type="entry name" value="FIBRINOGEN_C_2"/>
    <property type="match status" value="2"/>
</dbReference>
<dbReference type="EMBL" id="CALNXK010000353">
    <property type="protein sequence ID" value="CAH3183433.1"/>
    <property type="molecule type" value="Genomic_DNA"/>
</dbReference>
<comment type="caution">
    <text evidence="5">The sequence shown here is derived from an EMBL/GenBank/DDBJ whole genome shotgun (WGS) entry which is preliminary data.</text>
</comment>
<dbReference type="SUPFAM" id="SSF56496">
    <property type="entry name" value="Fibrinogen C-terminal domain-like"/>
    <property type="match status" value="2"/>
</dbReference>
<accession>A0ABN8RXZ5</accession>
<keyword evidence="2" id="KW-0245">EGF-like domain</keyword>
<proteinExistence type="predicted"/>
<dbReference type="Gene3D" id="2.10.25.10">
    <property type="entry name" value="Laminin"/>
    <property type="match status" value="1"/>
</dbReference>
<dbReference type="PROSITE" id="PS50026">
    <property type="entry name" value="EGF_3"/>
    <property type="match status" value="1"/>
</dbReference>
<dbReference type="PROSITE" id="PS00022">
    <property type="entry name" value="EGF_1"/>
    <property type="match status" value="1"/>
</dbReference>
<feature type="disulfide bond" evidence="2">
    <location>
        <begin position="529"/>
        <end position="546"/>
    </location>
</feature>
<evidence type="ECO:0000259" key="3">
    <source>
        <dbReference type="PROSITE" id="PS50026"/>
    </source>
</evidence>
<dbReference type="SMART" id="SM00186">
    <property type="entry name" value="FBG"/>
    <property type="match status" value="2"/>
</dbReference>
<dbReference type="InterPro" id="IPR050373">
    <property type="entry name" value="Fibrinogen_C-term_domain"/>
</dbReference>
<dbReference type="InterPro" id="IPR020837">
    <property type="entry name" value="Fibrinogen_CS"/>
</dbReference>
<dbReference type="SUPFAM" id="SSF57196">
    <property type="entry name" value="EGF/Laminin"/>
    <property type="match status" value="1"/>
</dbReference>
<evidence type="ECO:0000313" key="6">
    <source>
        <dbReference type="Proteomes" id="UP001159405"/>
    </source>
</evidence>
<dbReference type="Pfam" id="PF00008">
    <property type="entry name" value="EGF"/>
    <property type="match status" value="1"/>
</dbReference>
<dbReference type="InterPro" id="IPR036056">
    <property type="entry name" value="Fibrinogen-like_C"/>
</dbReference>
<reference evidence="5 6" key="1">
    <citation type="submission" date="2022-05" db="EMBL/GenBank/DDBJ databases">
        <authorList>
            <consortium name="Genoscope - CEA"/>
            <person name="William W."/>
        </authorList>
    </citation>
    <scope>NUCLEOTIDE SEQUENCE [LARGE SCALE GENOMIC DNA]</scope>
</reference>
<dbReference type="NCBIfam" id="NF040941">
    <property type="entry name" value="GGGWT_bact"/>
    <property type="match status" value="1"/>
</dbReference>
<dbReference type="PANTHER" id="PTHR19143">
    <property type="entry name" value="FIBRINOGEN/TENASCIN/ANGIOPOEITIN"/>
    <property type="match status" value="1"/>
</dbReference>
<gene>
    <name evidence="5" type="ORF">PLOB_00028554</name>
</gene>
<dbReference type="InterPro" id="IPR002181">
    <property type="entry name" value="Fibrinogen_a/b/g_C_dom"/>
</dbReference>
<dbReference type="Gene3D" id="3.90.215.10">
    <property type="entry name" value="Gamma Fibrinogen, chain A, domain 1"/>
    <property type="match status" value="2"/>
</dbReference>
<dbReference type="Proteomes" id="UP001159405">
    <property type="component" value="Unassembled WGS sequence"/>
</dbReference>
<dbReference type="PROSITE" id="PS00514">
    <property type="entry name" value="FIBRINOGEN_C_1"/>
    <property type="match status" value="2"/>
</dbReference>
<dbReference type="PANTHER" id="PTHR19143:SF458">
    <property type="entry name" value="FIBRINOGEN C-TERMINAL DOMAIN-CONTAINING PROTEIN-RELATED"/>
    <property type="match status" value="1"/>
</dbReference>
<comment type="caution">
    <text evidence="2">Lacks conserved residue(s) required for the propagation of feature annotation.</text>
</comment>
<dbReference type="Pfam" id="PF00147">
    <property type="entry name" value="Fibrinogen_C"/>
    <property type="match status" value="2"/>
</dbReference>
<dbReference type="PROSITE" id="PS01186">
    <property type="entry name" value="EGF_2"/>
    <property type="match status" value="1"/>
</dbReference>
<feature type="domain" description="EGF-like" evidence="3">
    <location>
        <begin position="520"/>
        <end position="558"/>
    </location>
</feature>
<dbReference type="CDD" id="cd00087">
    <property type="entry name" value="FReD"/>
    <property type="match status" value="1"/>
</dbReference>
<sequence length="808" mass="90962">MGSGILSCGIGISSAVSFPAKKCFKEKDLLSFKNSVAFLAFFNGQTPVITALVIALGTYCNLYFSADHAQETIHGLLQAFSSSRFQASDQRKYQKCQVSGEDGLIMLARKCAKHLNQTYKGLQGEGVVDPGSLVNCLQLCHGVTQPNIIKIYISKRINCELVRYTTRGHVAEKSWAKNKKCLICYGKVTDIRNFPYFSRVYKIRKHVISFVFIILGTAGDSLTVHHNMPFSTKDQDNDQDPGWSCAIAFEGAWWYSSCHASNLNGRYLNGNHSSYANGVNWYHWKGYHYSAKRAEMKIKPVKTLLLQRCALRKFHEKTLRITGTQGENKHAHGDPIFFLQFLNVLYVSDICANASLKKIWILNVDECSTLKSSFYNGIFSEENFFFRREPGNIYGSFPIKAFSMASRLAMLALLLACVVWGAWLNYVATARVEGTCGQNNRRITFLTPVGGFYLEGHVFSNHSVELNLDCQDQCALARECVSYNIGPKINNKMACELSNSDHLQHPEDLKPRKDWIYRGAKNLCASQPCLNNGTCYMGYTEKNYVCACTAGFKGENCEQGTLIPLLSPLLSGHQALDGLFFVRFEMLSLHSCFPVYSSCAEVYEAGLRTSGVYTIDPDDAGAFDVYCDQTTAGGGWTVFQKRLDGSVDFYRGWDDYKRGFGNLNGEFWLGLENIHRLTKEQRRLRVDLKDFENQTAYAEYDSFGVGDEQSKYKLGRLGQYAGTAGDSLAWHHNMSFSTKDQDNDQTIGSCAIWSEGAWWYSSCHDSNLNGRYLNGNHSSYANGVNWAHWKGHYYSFKRAEMKIKPVEA</sequence>
<dbReference type="InterPro" id="IPR000742">
    <property type="entry name" value="EGF"/>
</dbReference>
<evidence type="ECO:0000313" key="5">
    <source>
        <dbReference type="EMBL" id="CAH3183433.1"/>
    </source>
</evidence>
<dbReference type="SMART" id="SM00181">
    <property type="entry name" value="EGF"/>
    <property type="match status" value="1"/>
</dbReference>
<dbReference type="InterPro" id="IPR014716">
    <property type="entry name" value="Fibrinogen_a/b/g_C_1"/>
</dbReference>
<evidence type="ECO:0000256" key="2">
    <source>
        <dbReference type="PROSITE-ProRule" id="PRU00076"/>
    </source>
</evidence>
<feature type="domain" description="Fibrinogen C-terminal" evidence="4">
    <location>
        <begin position="216"/>
        <end position="302"/>
    </location>
</feature>
<evidence type="ECO:0000256" key="1">
    <source>
        <dbReference type="ARBA" id="ARBA00023157"/>
    </source>
</evidence>